<evidence type="ECO:0000313" key="8">
    <source>
        <dbReference type="EMBL" id="BAE65146.1"/>
    </source>
</evidence>
<dbReference type="SUPFAM" id="SSF57701">
    <property type="entry name" value="Zn2/Cys6 DNA-binding domain"/>
    <property type="match status" value="1"/>
</dbReference>
<sequence length="263" mass="27962">MRASLSCQWCRKSKIKCRHKGAPPCQACASNPFRECVLSLPGKKAAPGPCSALGRVGQVSRVIKGTGLSSGVRREVLGGALVPSPGANVIQNESSSADVPCVLPTTEVPDSGIAPNNSEYPLADVARETVISAVEIFQQRFAMFSFLHGPTLLSLIYGGHPLDLRFCGILAVCARFIPQLIRRHGSPPSASEHFASYLRSKITCQAATGHDIAVAQALLLLSFHDWGSAKGGQAWAYIGKTQLLKGLSGPRATPFPDVLFRAM</sequence>
<evidence type="ECO:0000256" key="6">
    <source>
        <dbReference type="ARBA" id="ARBA00023242"/>
    </source>
</evidence>
<dbReference type="EMBL" id="AP007171">
    <property type="protein sequence ID" value="BAE65146.1"/>
    <property type="molecule type" value="Genomic_DNA"/>
</dbReference>
<accession>Q2TZW9</accession>
<dbReference type="SMART" id="SM00066">
    <property type="entry name" value="GAL4"/>
    <property type="match status" value="1"/>
</dbReference>
<evidence type="ECO:0000256" key="4">
    <source>
        <dbReference type="ARBA" id="ARBA00023125"/>
    </source>
</evidence>
<dbReference type="InterPro" id="IPR050815">
    <property type="entry name" value="TF_fung"/>
</dbReference>
<protein>
    <submittedName>
        <fullName evidence="8">DNA, SC011</fullName>
    </submittedName>
</protein>
<gene>
    <name evidence="8" type="ORF">AO090011000688</name>
</gene>
<evidence type="ECO:0000256" key="3">
    <source>
        <dbReference type="ARBA" id="ARBA00023015"/>
    </source>
</evidence>
<dbReference type="InterPro" id="IPR036864">
    <property type="entry name" value="Zn2-C6_fun-type_DNA-bd_sf"/>
</dbReference>
<dbReference type="PROSITE" id="PS00463">
    <property type="entry name" value="ZN2_CY6_FUNGAL_1"/>
    <property type="match status" value="1"/>
</dbReference>
<dbReference type="InterPro" id="IPR001138">
    <property type="entry name" value="Zn2Cys6_DnaBD"/>
</dbReference>
<dbReference type="PANTHER" id="PTHR47338:SF19">
    <property type="entry name" value="ZN(II)2CYS6 TRANSCRIPTION FACTOR (EUROFUNG)"/>
    <property type="match status" value="1"/>
</dbReference>
<dbReference type="GO" id="GO:0005634">
    <property type="term" value="C:nucleus"/>
    <property type="evidence" value="ECO:0007669"/>
    <property type="project" value="UniProtKB-SubCell"/>
</dbReference>
<evidence type="ECO:0000256" key="1">
    <source>
        <dbReference type="ARBA" id="ARBA00004123"/>
    </source>
</evidence>
<organism evidence="8 9">
    <name type="scientific">Aspergillus oryzae (strain ATCC 42149 / RIB 40)</name>
    <name type="common">Yellow koji mold</name>
    <dbReference type="NCBI Taxonomy" id="510516"/>
    <lineage>
        <taxon>Eukaryota</taxon>
        <taxon>Fungi</taxon>
        <taxon>Dikarya</taxon>
        <taxon>Ascomycota</taxon>
        <taxon>Pezizomycotina</taxon>
        <taxon>Eurotiomycetes</taxon>
        <taxon>Eurotiomycetidae</taxon>
        <taxon>Eurotiales</taxon>
        <taxon>Aspergillaceae</taxon>
        <taxon>Aspergillus</taxon>
        <taxon>Aspergillus subgen. Circumdati</taxon>
    </lineage>
</organism>
<dbReference type="GO" id="GO:0008270">
    <property type="term" value="F:zinc ion binding"/>
    <property type="evidence" value="ECO:0007669"/>
    <property type="project" value="InterPro"/>
</dbReference>
<evidence type="ECO:0000259" key="7">
    <source>
        <dbReference type="PROSITE" id="PS50048"/>
    </source>
</evidence>
<dbReference type="GeneID" id="5998382"/>
<dbReference type="GO" id="GO:0000981">
    <property type="term" value="F:DNA-binding transcription factor activity, RNA polymerase II-specific"/>
    <property type="evidence" value="ECO:0007669"/>
    <property type="project" value="InterPro"/>
</dbReference>
<evidence type="ECO:0000256" key="5">
    <source>
        <dbReference type="ARBA" id="ARBA00023163"/>
    </source>
</evidence>
<evidence type="ECO:0000256" key="2">
    <source>
        <dbReference type="ARBA" id="ARBA00022723"/>
    </source>
</evidence>
<name>Q2TZW9_ASPOR</name>
<keyword evidence="9" id="KW-1185">Reference proteome</keyword>
<dbReference type="GO" id="GO:0009893">
    <property type="term" value="P:positive regulation of metabolic process"/>
    <property type="evidence" value="ECO:0007669"/>
    <property type="project" value="UniProtKB-ARBA"/>
</dbReference>
<dbReference type="CDD" id="cd12148">
    <property type="entry name" value="fungal_TF_MHR"/>
    <property type="match status" value="1"/>
</dbReference>
<dbReference type="Gene3D" id="4.10.240.10">
    <property type="entry name" value="Zn(2)-C6 fungal-type DNA-binding domain"/>
    <property type="match status" value="1"/>
</dbReference>
<dbReference type="CDD" id="cd00067">
    <property type="entry name" value="GAL4"/>
    <property type="match status" value="1"/>
</dbReference>
<proteinExistence type="predicted"/>
<dbReference type="HOGENOM" id="CLU_1057616_0_0_1"/>
<dbReference type="KEGG" id="aor:AO090011000688"/>
<keyword evidence="3" id="KW-0805">Transcription regulation</keyword>
<keyword evidence="4" id="KW-0238">DNA-binding</keyword>
<dbReference type="RefSeq" id="XP_023093597.1">
    <property type="nucleotide sequence ID" value="XM_023233058.1"/>
</dbReference>
<dbReference type="Pfam" id="PF00172">
    <property type="entry name" value="Zn_clus"/>
    <property type="match status" value="1"/>
</dbReference>
<feature type="domain" description="Zn(2)-C6 fungal-type" evidence="7">
    <location>
        <begin position="6"/>
        <end position="38"/>
    </location>
</feature>
<dbReference type="AlphaFoldDB" id="Q2TZW9"/>
<dbReference type="Proteomes" id="UP000006564">
    <property type="component" value="Chromosome 7"/>
</dbReference>
<keyword evidence="6" id="KW-0539">Nucleus</keyword>
<dbReference type="STRING" id="510516.Q2TZW9"/>
<dbReference type="PROSITE" id="PS50048">
    <property type="entry name" value="ZN2_CY6_FUNGAL_2"/>
    <property type="match status" value="1"/>
</dbReference>
<dbReference type="PANTHER" id="PTHR47338">
    <property type="entry name" value="ZN(II)2CYS6 TRANSCRIPTION FACTOR (EUROFUNG)-RELATED"/>
    <property type="match status" value="1"/>
</dbReference>
<evidence type="ECO:0000313" key="9">
    <source>
        <dbReference type="Proteomes" id="UP000006564"/>
    </source>
</evidence>
<keyword evidence="5" id="KW-0804">Transcription</keyword>
<reference evidence="8 9" key="1">
    <citation type="journal article" date="2005" name="Nature">
        <title>Genome sequencing and analysis of Aspergillus oryzae.</title>
        <authorList>
            <person name="Machida M."/>
            <person name="Asai K."/>
            <person name="Sano M."/>
            <person name="Tanaka T."/>
            <person name="Kumagai T."/>
            <person name="Terai G."/>
            <person name="Kusumoto K."/>
            <person name="Arima T."/>
            <person name="Akita O."/>
            <person name="Kashiwagi Y."/>
            <person name="Abe K."/>
            <person name="Gomi K."/>
            <person name="Horiuchi H."/>
            <person name="Kitamoto K."/>
            <person name="Kobayashi T."/>
            <person name="Takeuchi M."/>
            <person name="Denning D.W."/>
            <person name="Galagan J.E."/>
            <person name="Nierman W.C."/>
            <person name="Yu J."/>
            <person name="Archer D.B."/>
            <person name="Bennett J.W."/>
            <person name="Bhatnagar D."/>
            <person name="Cleveland T.E."/>
            <person name="Fedorova N.D."/>
            <person name="Gotoh O."/>
            <person name="Horikawa H."/>
            <person name="Hosoyama A."/>
            <person name="Ichinomiya M."/>
            <person name="Igarashi R."/>
            <person name="Iwashita K."/>
            <person name="Juvvadi P.R."/>
            <person name="Kato M."/>
            <person name="Kato Y."/>
            <person name="Kin T."/>
            <person name="Kokubun A."/>
            <person name="Maeda H."/>
            <person name="Maeyama N."/>
            <person name="Maruyama J."/>
            <person name="Nagasaki H."/>
            <person name="Nakajima T."/>
            <person name="Oda K."/>
            <person name="Okada K."/>
            <person name="Paulsen I."/>
            <person name="Sakamoto K."/>
            <person name="Sawano T."/>
            <person name="Takahashi M."/>
            <person name="Takase K."/>
            <person name="Terabayashi Y."/>
            <person name="Wortman J."/>
            <person name="Yamada O."/>
            <person name="Yamagata Y."/>
            <person name="Anazawa H."/>
            <person name="Hata Y."/>
            <person name="Koide Y."/>
            <person name="Komori T."/>
            <person name="Koyama Y."/>
            <person name="Minetoki T."/>
            <person name="Suharnan S."/>
            <person name="Tanaka A."/>
            <person name="Isono K."/>
            <person name="Kuhara S."/>
            <person name="Ogasawara N."/>
            <person name="Kikuchi H."/>
        </authorList>
    </citation>
    <scope>NUCLEOTIDE SEQUENCE [LARGE SCALE GENOMIC DNA]</scope>
    <source>
        <strain evidence="9">ATCC 42149 / RIB 40</strain>
    </source>
</reference>
<dbReference type="GO" id="GO:0003677">
    <property type="term" value="F:DNA binding"/>
    <property type="evidence" value="ECO:0007669"/>
    <property type="project" value="UniProtKB-KW"/>
</dbReference>
<keyword evidence="2" id="KW-0479">Metal-binding</keyword>
<comment type="subcellular location">
    <subcellularLocation>
        <location evidence="1">Nucleus</location>
    </subcellularLocation>
</comment>